<dbReference type="Gene3D" id="3.30.1330.10">
    <property type="entry name" value="PurM-like, N-terminal domain"/>
    <property type="match status" value="1"/>
</dbReference>
<dbReference type="RefSeq" id="WP_166403794.1">
    <property type="nucleotide sequence ID" value="NZ_JAANHS010000011.1"/>
</dbReference>
<dbReference type="InterPro" id="IPR036921">
    <property type="entry name" value="PurM-like_N_sf"/>
</dbReference>
<dbReference type="SUPFAM" id="SSF55326">
    <property type="entry name" value="PurM N-terminal domain-like"/>
    <property type="match status" value="1"/>
</dbReference>
<dbReference type="PANTHER" id="PTHR30303">
    <property type="entry name" value="HYDROGENASE ISOENZYMES FORMATION PROTEIN HYPE"/>
    <property type="match status" value="1"/>
</dbReference>
<evidence type="ECO:0000259" key="2">
    <source>
        <dbReference type="Pfam" id="PF00586"/>
    </source>
</evidence>
<sequence>MALRDTHVTMAHGGGGRAMRDLIDDVFTSVFQPPDTEDQARLMDEALREPGARLAFTTDSFVVTPLEFPGGDIGTLAVCGTVNDLAVGGARPLWLSAAFIIEEGCEIALLRRIVASVAAEAAQAGVRIVTGDTKVVERGKGDGLFITTAGVGVIPPGLDLGARHIRPGDAVIVNGVLGDHGATILAARGDLALSVDLASDCAGLGHLMQAALAAAPGLRAARDCTRGGLASALNEMAAEAGLAVELDETRLPLRPEVAGVCEILGLDPLYLANEGRLVLFCPPDQAEALVAALRRLPEGQGACVIGQTLPAPAGRVTLRTAFGGARLVDMLIGEQLPRIC</sequence>
<dbReference type="NCBIfam" id="TIGR02124">
    <property type="entry name" value="hypE"/>
    <property type="match status" value="1"/>
</dbReference>
<evidence type="ECO:0000313" key="5">
    <source>
        <dbReference type="Proteomes" id="UP001515660"/>
    </source>
</evidence>
<protein>
    <submittedName>
        <fullName evidence="4">Hydrogenase expression/formation protein HypE</fullName>
    </submittedName>
</protein>
<organism evidence="4 5">
    <name type="scientific">Rhodobacter calidifons</name>
    <dbReference type="NCBI Taxonomy" id="2715277"/>
    <lineage>
        <taxon>Bacteria</taxon>
        <taxon>Pseudomonadati</taxon>
        <taxon>Pseudomonadota</taxon>
        <taxon>Alphaproteobacteria</taxon>
        <taxon>Rhodobacterales</taxon>
        <taxon>Rhodobacter group</taxon>
        <taxon>Rhodobacter</taxon>
    </lineage>
</organism>
<evidence type="ECO:0000259" key="3">
    <source>
        <dbReference type="Pfam" id="PF02769"/>
    </source>
</evidence>
<reference evidence="4 5" key="1">
    <citation type="journal article" date="2022" name="Microorganisms">
        <title>Genome Sequence and Characterization of a Xanthorhodopsin-Containing, Aerobic Anoxygenic Phototrophic Rhodobacter Species, Isolated from Mesophilic Conditions at Yellowstone National Park.</title>
        <authorList>
            <person name="Kyndt J.A."/>
            <person name="Robertson S."/>
            <person name="Shoffstall I.B."/>
            <person name="Ramaley R.F."/>
            <person name="Meyer T.E."/>
        </authorList>
    </citation>
    <scope>NUCLEOTIDE SEQUENCE [LARGE SCALE GENOMIC DNA]</scope>
    <source>
        <strain evidence="4 5">M37P</strain>
    </source>
</reference>
<dbReference type="PIRSF" id="PIRSF005644">
    <property type="entry name" value="Hdrgns_mtr_HypE"/>
    <property type="match status" value="1"/>
</dbReference>
<dbReference type="InterPro" id="IPR016188">
    <property type="entry name" value="PurM-like_N"/>
</dbReference>
<comment type="similarity">
    <text evidence="1">Belongs to the HypE family.</text>
</comment>
<dbReference type="InterPro" id="IPR011854">
    <property type="entry name" value="HypE"/>
</dbReference>
<dbReference type="Pfam" id="PF02769">
    <property type="entry name" value="AIRS_C"/>
    <property type="match status" value="1"/>
</dbReference>
<feature type="domain" description="PurM-like C-terminal" evidence="3">
    <location>
        <begin position="166"/>
        <end position="317"/>
    </location>
</feature>
<dbReference type="Gene3D" id="3.90.650.10">
    <property type="entry name" value="PurM-like C-terminal domain"/>
    <property type="match status" value="1"/>
</dbReference>
<keyword evidence="5" id="KW-1185">Reference proteome</keyword>
<accession>A0ABX0G920</accession>
<dbReference type="EMBL" id="JAANHS010000011">
    <property type="protein sequence ID" value="NHB77770.1"/>
    <property type="molecule type" value="Genomic_DNA"/>
</dbReference>
<feature type="domain" description="PurM-like N-terminal" evidence="2">
    <location>
        <begin position="49"/>
        <end position="154"/>
    </location>
</feature>
<evidence type="ECO:0000313" key="4">
    <source>
        <dbReference type="EMBL" id="NHB77770.1"/>
    </source>
</evidence>
<dbReference type="Pfam" id="PF00586">
    <property type="entry name" value="AIRS"/>
    <property type="match status" value="1"/>
</dbReference>
<dbReference type="PANTHER" id="PTHR30303:SF0">
    <property type="entry name" value="CARBAMOYL DEHYDRATASE HYPE"/>
    <property type="match status" value="1"/>
</dbReference>
<evidence type="ECO:0000256" key="1">
    <source>
        <dbReference type="ARBA" id="ARBA00006243"/>
    </source>
</evidence>
<comment type="caution">
    <text evidence="4">The sequence shown here is derived from an EMBL/GenBank/DDBJ whole genome shotgun (WGS) entry which is preliminary data.</text>
</comment>
<dbReference type="Proteomes" id="UP001515660">
    <property type="component" value="Unassembled WGS sequence"/>
</dbReference>
<dbReference type="SUPFAM" id="SSF56042">
    <property type="entry name" value="PurM C-terminal domain-like"/>
    <property type="match status" value="1"/>
</dbReference>
<proteinExistence type="inferred from homology"/>
<gene>
    <name evidence="4" type="primary">hypE</name>
    <name evidence="4" type="ORF">G8O29_13680</name>
</gene>
<dbReference type="CDD" id="cd02197">
    <property type="entry name" value="HypE"/>
    <property type="match status" value="1"/>
</dbReference>
<name>A0ABX0G920_9RHOB</name>
<dbReference type="InterPro" id="IPR036676">
    <property type="entry name" value="PurM-like_C_sf"/>
</dbReference>
<dbReference type="InterPro" id="IPR010918">
    <property type="entry name" value="PurM-like_C_dom"/>
</dbReference>